<reference evidence="7 8" key="1">
    <citation type="submission" date="2019-07" db="EMBL/GenBank/DDBJ databases">
        <title>Whole genome shotgun sequence of Reyranella soli NBRC 108950.</title>
        <authorList>
            <person name="Hosoyama A."/>
            <person name="Uohara A."/>
            <person name="Ohji S."/>
            <person name="Ichikawa N."/>
        </authorList>
    </citation>
    <scope>NUCLEOTIDE SEQUENCE [LARGE SCALE GENOMIC DNA]</scope>
    <source>
        <strain evidence="7 8">NBRC 108950</strain>
    </source>
</reference>
<dbReference type="PRINTS" id="PR01021">
    <property type="entry name" value="OMPADOMAIN"/>
</dbReference>
<dbReference type="InterPro" id="IPR036737">
    <property type="entry name" value="OmpA-like_sf"/>
</dbReference>
<dbReference type="PANTHER" id="PTHR30329:SF21">
    <property type="entry name" value="LIPOPROTEIN YIAD-RELATED"/>
    <property type="match status" value="1"/>
</dbReference>
<proteinExistence type="predicted"/>
<dbReference type="PROSITE" id="PS51257">
    <property type="entry name" value="PROKAR_LIPOPROTEIN"/>
    <property type="match status" value="1"/>
</dbReference>
<accession>A0A512N7G3</accession>
<dbReference type="GO" id="GO:0009279">
    <property type="term" value="C:cell outer membrane"/>
    <property type="evidence" value="ECO:0007669"/>
    <property type="project" value="UniProtKB-SubCell"/>
</dbReference>
<keyword evidence="2 4" id="KW-0472">Membrane</keyword>
<keyword evidence="3" id="KW-0998">Cell outer membrane</keyword>
<evidence type="ECO:0000313" key="8">
    <source>
        <dbReference type="Proteomes" id="UP000321058"/>
    </source>
</evidence>
<keyword evidence="5" id="KW-0732">Signal</keyword>
<evidence type="ECO:0000256" key="3">
    <source>
        <dbReference type="ARBA" id="ARBA00023237"/>
    </source>
</evidence>
<dbReference type="Proteomes" id="UP000321058">
    <property type="component" value="Unassembled WGS sequence"/>
</dbReference>
<dbReference type="Pfam" id="PF00691">
    <property type="entry name" value="OmpA"/>
    <property type="match status" value="1"/>
</dbReference>
<comment type="subcellular location">
    <subcellularLocation>
        <location evidence="1">Cell outer membrane</location>
    </subcellularLocation>
</comment>
<dbReference type="RefSeq" id="WP_147148949.1">
    <property type="nucleotide sequence ID" value="NZ_BKAJ01000033.1"/>
</dbReference>
<protein>
    <recommendedName>
        <fullName evidence="6">OmpA-like domain-containing protein</fullName>
    </recommendedName>
</protein>
<comment type="caution">
    <text evidence="7">The sequence shown here is derived from an EMBL/GenBank/DDBJ whole genome shotgun (WGS) entry which is preliminary data.</text>
</comment>
<feature type="signal peptide" evidence="5">
    <location>
        <begin position="1"/>
        <end position="25"/>
    </location>
</feature>
<organism evidence="7 8">
    <name type="scientific">Reyranella soli</name>
    <dbReference type="NCBI Taxonomy" id="1230389"/>
    <lineage>
        <taxon>Bacteria</taxon>
        <taxon>Pseudomonadati</taxon>
        <taxon>Pseudomonadota</taxon>
        <taxon>Alphaproteobacteria</taxon>
        <taxon>Hyphomicrobiales</taxon>
        <taxon>Reyranellaceae</taxon>
        <taxon>Reyranella</taxon>
    </lineage>
</organism>
<evidence type="ECO:0000259" key="6">
    <source>
        <dbReference type="PROSITE" id="PS51123"/>
    </source>
</evidence>
<evidence type="ECO:0000256" key="2">
    <source>
        <dbReference type="ARBA" id="ARBA00023136"/>
    </source>
</evidence>
<evidence type="ECO:0000256" key="1">
    <source>
        <dbReference type="ARBA" id="ARBA00004442"/>
    </source>
</evidence>
<name>A0A512N7G3_9HYPH</name>
<evidence type="ECO:0000313" key="7">
    <source>
        <dbReference type="EMBL" id="GEP54922.1"/>
    </source>
</evidence>
<dbReference type="CDD" id="cd07185">
    <property type="entry name" value="OmpA_C-like"/>
    <property type="match status" value="1"/>
</dbReference>
<dbReference type="Gene3D" id="3.30.1330.60">
    <property type="entry name" value="OmpA-like domain"/>
    <property type="match status" value="1"/>
</dbReference>
<feature type="chain" id="PRO_5021876775" description="OmpA-like domain-containing protein" evidence="5">
    <location>
        <begin position="26"/>
        <end position="205"/>
    </location>
</feature>
<evidence type="ECO:0000256" key="5">
    <source>
        <dbReference type="SAM" id="SignalP"/>
    </source>
</evidence>
<dbReference type="InterPro" id="IPR006665">
    <property type="entry name" value="OmpA-like"/>
</dbReference>
<evidence type="ECO:0000256" key="4">
    <source>
        <dbReference type="PROSITE-ProRule" id="PRU00473"/>
    </source>
</evidence>
<dbReference type="OrthoDB" id="9814546at2"/>
<dbReference type="PANTHER" id="PTHR30329">
    <property type="entry name" value="STATOR ELEMENT OF FLAGELLAR MOTOR COMPLEX"/>
    <property type="match status" value="1"/>
</dbReference>
<dbReference type="SUPFAM" id="SSF103088">
    <property type="entry name" value="OmpA-like"/>
    <property type="match status" value="1"/>
</dbReference>
<dbReference type="InterPro" id="IPR006664">
    <property type="entry name" value="OMP_bac"/>
</dbReference>
<dbReference type="EMBL" id="BKAJ01000033">
    <property type="protein sequence ID" value="GEP54922.1"/>
    <property type="molecule type" value="Genomic_DNA"/>
</dbReference>
<gene>
    <name evidence="7" type="ORF">RSO01_20880</name>
</gene>
<dbReference type="PROSITE" id="PS51123">
    <property type="entry name" value="OMPA_2"/>
    <property type="match status" value="1"/>
</dbReference>
<sequence length="205" mass="21877">MLKKFLIASAVGLLLAACQQQPQMASPPPTQVRQLYVVYFNTGQSDILPDGQATIAQASATFKQGGTNVLVKGHADRVGDQGMNLRLSMARTAAVKAALMRAGVPESAIRSGSLGEESLPVPTADQVPDRLNRSVHITVIGRPVMSDKDYCAALARKWRSYSRTGAQGPAPQAIAQCDAGNYDAGITVLEQILTDDRVVLPSRYL</sequence>
<dbReference type="AlphaFoldDB" id="A0A512N7G3"/>
<feature type="domain" description="OmpA-like" evidence="6">
    <location>
        <begin position="27"/>
        <end position="143"/>
    </location>
</feature>
<dbReference type="InterPro" id="IPR050330">
    <property type="entry name" value="Bact_OuterMem_StrucFunc"/>
</dbReference>
<keyword evidence="8" id="KW-1185">Reference proteome</keyword>